<dbReference type="AlphaFoldDB" id="K3Z265"/>
<reference evidence="1" key="2">
    <citation type="submission" date="2018-08" db="UniProtKB">
        <authorList>
            <consortium name="EnsemblPlants"/>
        </authorList>
    </citation>
    <scope>IDENTIFICATION</scope>
    <source>
        <strain evidence="1">Yugu1</strain>
    </source>
</reference>
<dbReference type="InParanoid" id="K3Z265"/>
<evidence type="ECO:0000313" key="1">
    <source>
        <dbReference type="EnsemblPlants" id="KQL31591"/>
    </source>
</evidence>
<dbReference type="Gramene" id="KQL31591">
    <property type="protein sequence ID" value="KQL31591"/>
    <property type="gene ID" value="SETIT_020633mg"/>
</dbReference>
<proteinExistence type="predicted"/>
<evidence type="ECO:0000313" key="2">
    <source>
        <dbReference type="Proteomes" id="UP000004995"/>
    </source>
</evidence>
<accession>K3Z265</accession>
<dbReference type="EMBL" id="AGNK02000559">
    <property type="status" value="NOT_ANNOTATED_CDS"/>
    <property type="molecule type" value="Genomic_DNA"/>
</dbReference>
<sequence>MPHSSCCCIDIARLTKKIEITKVKTKQRISINGSSTSCLL</sequence>
<organism evidence="1 2">
    <name type="scientific">Setaria italica</name>
    <name type="common">Foxtail millet</name>
    <name type="synonym">Panicum italicum</name>
    <dbReference type="NCBI Taxonomy" id="4555"/>
    <lineage>
        <taxon>Eukaryota</taxon>
        <taxon>Viridiplantae</taxon>
        <taxon>Streptophyta</taxon>
        <taxon>Embryophyta</taxon>
        <taxon>Tracheophyta</taxon>
        <taxon>Spermatophyta</taxon>
        <taxon>Magnoliopsida</taxon>
        <taxon>Liliopsida</taxon>
        <taxon>Poales</taxon>
        <taxon>Poaceae</taxon>
        <taxon>PACMAD clade</taxon>
        <taxon>Panicoideae</taxon>
        <taxon>Panicodae</taxon>
        <taxon>Paniceae</taxon>
        <taxon>Cenchrinae</taxon>
        <taxon>Setaria</taxon>
    </lineage>
</organism>
<dbReference type="Proteomes" id="UP000004995">
    <property type="component" value="Unassembled WGS sequence"/>
</dbReference>
<keyword evidence="2" id="KW-1185">Reference proteome</keyword>
<reference evidence="2" key="1">
    <citation type="journal article" date="2012" name="Nat. Biotechnol.">
        <title>Reference genome sequence of the model plant Setaria.</title>
        <authorList>
            <person name="Bennetzen J.L."/>
            <person name="Schmutz J."/>
            <person name="Wang H."/>
            <person name="Percifield R."/>
            <person name="Hawkins J."/>
            <person name="Pontaroli A.C."/>
            <person name="Estep M."/>
            <person name="Feng L."/>
            <person name="Vaughn J.N."/>
            <person name="Grimwood J."/>
            <person name="Jenkins J."/>
            <person name="Barry K."/>
            <person name="Lindquist E."/>
            <person name="Hellsten U."/>
            <person name="Deshpande S."/>
            <person name="Wang X."/>
            <person name="Wu X."/>
            <person name="Mitros T."/>
            <person name="Triplett J."/>
            <person name="Yang X."/>
            <person name="Ye C.Y."/>
            <person name="Mauro-Herrera M."/>
            <person name="Wang L."/>
            <person name="Li P."/>
            <person name="Sharma M."/>
            <person name="Sharma R."/>
            <person name="Ronald P.C."/>
            <person name="Panaud O."/>
            <person name="Kellogg E.A."/>
            <person name="Brutnell T.P."/>
            <person name="Doust A.N."/>
            <person name="Tuskan G.A."/>
            <person name="Rokhsar D."/>
            <person name="Devos K.M."/>
        </authorList>
    </citation>
    <scope>NUCLEOTIDE SEQUENCE [LARGE SCALE GENOMIC DNA]</scope>
    <source>
        <strain evidence="2">cv. Yugu1</strain>
    </source>
</reference>
<protein>
    <submittedName>
        <fullName evidence="1">Uncharacterized protein</fullName>
    </submittedName>
</protein>
<name>K3Z265_SETIT</name>
<dbReference type="HOGENOM" id="CLU_3300283_0_0_1"/>
<dbReference type="EnsemblPlants" id="KQL31591">
    <property type="protein sequence ID" value="KQL31591"/>
    <property type="gene ID" value="SETIT_020633mg"/>
</dbReference>